<dbReference type="GO" id="GO:0017113">
    <property type="term" value="F:dihydropyrimidine dehydrogenase (NADP+) activity"/>
    <property type="evidence" value="ECO:0007669"/>
    <property type="project" value="TreeGrafter"/>
</dbReference>
<proteinExistence type="predicted"/>
<dbReference type="GO" id="GO:0006210">
    <property type="term" value="P:thymine catabolic process"/>
    <property type="evidence" value="ECO:0007669"/>
    <property type="project" value="TreeGrafter"/>
</dbReference>
<name>A0A5A9N6R8_9TELE</name>
<gene>
    <name evidence="2" type="ORF">E1301_Tti000996</name>
</gene>
<evidence type="ECO:0000313" key="3">
    <source>
        <dbReference type="Proteomes" id="UP000324632"/>
    </source>
</evidence>
<dbReference type="GO" id="GO:0050661">
    <property type="term" value="F:NADP binding"/>
    <property type="evidence" value="ECO:0007669"/>
    <property type="project" value="TreeGrafter"/>
</dbReference>
<dbReference type="EMBL" id="SOYY01000022">
    <property type="protein sequence ID" value="KAA0704689.1"/>
    <property type="molecule type" value="Genomic_DNA"/>
</dbReference>
<dbReference type="PANTHER" id="PTHR43073:SF2">
    <property type="entry name" value="DIHYDROPYRIMIDINE DEHYDROGENASE [NADP(+)]"/>
    <property type="match status" value="1"/>
</dbReference>
<dbReference type="SUPFAM" id="SSF51395">
    <property type="entry name" value="FMN-linked oxidoreductases"/>
    <property type="match status" value="1"/>
</dbReference>
<dbReference type="InterPro" id="IPR013785">
    <property type="entry name" value="Aldolase_TIM"/>
</dbReference>
<dbReference type="GO" id="GO:0005829">
    <property type="term" value="C:cytosol"/>
    <property type="evidence" value="ECO:0007669"/>
    <property type="project" value="TreeGrafter"/>
</dbReference>
<keyword evidence="3" id="KW-1185">Reference proteome</keyword>
<dbReference type="GO" id="GO:0006212">
    <property type="term" value="P:uracil catabolic process"/>
    <property type="evidence" value="ECO:0007669"/>
    <property type="project" value="TreeGrafter"/>
</dbReference>
<comment type="caution">
    <text evidence="2">The sequence shown here is derived from an EMBL/GenBank/DDBJ whole genome shotgun (WGS) entry which is preliminary data.</text>
</comment>
<reference evidence="2 3" key="1">
    <citation type="journal article" date="2019" name="Mol. Ecol. Resour.">
        <title>Chromosome-level genome assembly of Triplophysa tibetana, a fish adapted to the harsh high-altitude environment of the Tibetan Plateau.</title>
        <authorList>
            <person name="Yang X."/>
            <person name="Liu H."/>
            <person name="Ma Z."/>
            <person name="Zou Y."/>
            <person name="Zou M."/>
            <person name="Mao Y."/>
            <person name="Li X."/>
            <person name="Wang H."/>
            <person name="Chen T."/>
            <person name="Wang W."/>
            <person name="Yang R."/>
        </authorList>
    </citation>
    <scope>NUCLEOTIDE SEQUENCE [LARGE SCALE GENOMIC DNA]</scope>
    <source>
        <strain evidence="2">TTIB1903HZAU</strain>
        <tissue evidence="2">Muscle</tissue>
    </source>
</reference>
<dbReference type="PANTHER" id="PTHR43073">
    <property type="entry name" value="DIHYDROPYRIMIDINE DEHYDROGENASE [NADP(+)]"/>
    <property type="match status" value="1"/>
</dbReference>
<evidence type="ECO:0000256" key="1">
    <source>
        <dbReference type="ARBA" id="ARBA00023002"/>
    </source>
</evidence>
<dbReference type="Proteomes" id="UP000324632">
    <property type="component" value="Chromosome 22"/>
</dbReference>
<sequence length="226" mass="24409">MPWNSQGEDPELVRNICRWVRQAVRIPFFAKLTANVTNIVDMAKAAQEGGADGVTATKTVSGLVGLEADGSPWPGIGRGKRTTYGGVSVSLRDHTCELVYNPQSSSLTSSVPMMPHSVRSRLVEGNRKMQSFHLHCEQCPPKLCLDFPSWPPGASTLLSPDCSFSTQGPLCYSCDVMSYCHSCPSRSTAIHTAMQRSHPQQAEDKVPASVLVMPLLHPGAAECGIL</sequence>
<dbReference type="AlphaFoldDB" id="A0A5A9N6R8"/>
<organism evidence="2 3">
    <name type="scientific">Triplophysa tibetana</name>
    <dbReference type="NCBI Taxonomy" id="1572043"/>
    <lineage>
        <taxon>Eukaryota</taxon>
        <taxon>Metazoa</taxon>
        <taxon>Chordata</taxon>
        <taxon>Craniata</taxon>
        <taxon>Vertebrata</taxon>
        <taxon>Euteleostomi</taxon>
        <taxon>Actinopterygii</taxon>
        <taxon>Neopterygii</taxon>
        <taxon>Teleostei</taxon>
        <taxon>Ostariophysi</taxon>
        <taxon>Cypriniformes</taxon>
        <taxon>Nemacheilidae</taxon>
        <taxon>Triplophysa</taxon>
    </lineage>
</organism>
<dbReference type="GO" id="GO:0002058">
    <property type="term" value="F:uracil binding"/>
    <property type="evidence" value="ECO:0007669"/>
    <property type="project" value="TreeGrafter"/>
</dbReference>
<accession>A0A5A9N6R8</accession>
<dbReference type="Gene3D" id="3.20.20.70">
    <property type="entry name" value="Aldolase class I"/>
    <property type="match status" value="1"/>
</dbReference>
<keyword evidence="1" id="KW-0560">Oxidoreductase</keyword>
<evidence type="ECO:0000313" key="2">
    <source>
        <dbReference type="EMBL" id="KAA0704689.1"/>
    </source>
</evidence>
<protein>
    <submittedName>
        <fullName evidence="2">Dihydropyrimidine dehydrogenase [NADP(+)]</fullName>
    </submittedName>
</protein>